<sequence>MRLLTTLLLATSLGMLGCMPEEPSKVTDTNYPNLKPNVPALDGAVLALNQPPLVGLQQVSAHDWDEAAVRRVLHLFAFGGHASDAQVSTWASMEDPRHAIEEILYAGPHHPKLSPIEDHRHIGPDGSLQGLSDYWGSNHPANPMRSQRQRYSLGGHADSWRSPTRIWVQASQTRGLNPVRQKLGLYLTNYHMAVSHNANVNNWQMVQYYDDIMNAVAAGKTFDELVTIAASSSAVAVQYNHQWNTAWKDNSGEWHFWGNENFAREYFQLYFGILTSGPNHADPGTFNADYHETISIKNMAALLTGMRLNGNWDHADSRTLSYNTEQHHTDPLEILGHTITGNNALAKMQQLGPLAVRHPQSLENLPVLIVRWLADDEILNKPEKQERLRTWWANLVENDQHDLMTFLKGYAISEDFHSEERIKYFNVFDRTLSIANNLVLTNDDIWAAPNGYRLYDLDWEFWNHGFSVFEPHHNVFGGQTGQDAYKNSDYFMRIFNFVVEYSWRWGRADYRVPQNTGPRVWIKDWRPALPPTDQVDGYSVEMLGEWLWQRFIADDLKNFGPLERAHVYAFLAGDSGYDLIRFWRRDLNLDVEWDEVITDTDLTAGGRYHDPYTALANRTVPALPTAANLSASEQDHLVDFAWRMGSAINFIVSTPYMFYQEGR</sequence>
<dbReference type="Pfam" id="PF08811">
    <property type="entry name" value="DUF1800"/>
    <property type="match status" value="1"/>
</dbReference>
<protein>
    <submittedName>
        <fullName evidence="1">DUF1800 domain-containing protein</fullName>
    </submittedName>
</protein>
<dbReference type="EMBL" id="CP101717">
    <property type="protein sequence ID" value="WLD57473.1"/>
    <property type="molecule type" value="Genomic_DNA"/>
</dbReference>
<organism evidence="1">
    <name type="scientific">Salinispirillum sp. LH 10-3-1</name>
    <dbReference type="NCBI Taxonomy" id="2952525"/>
    <lineage>
        <taxon>Bacteria</taxon>
        <taxon>Pseudomonadati</taxon>
        <taxon>Pseudomonadota</taxon>
        <taxon>Gammaproteobacteria</taxon>
        <taxon>Oceanospirillales</taxon>
        <taxon>Saccharospirillaceae</taxon>
        <taxon>Salinispirillum</taxon>
    </lineage>
</organism>
<gene>
    <name evidence="1" type="ORF">NFC81_12235</name>
</gene>
<dbReference type="PROSITE" id="PS51257">
    <property type="entry name" value="PROKAR_LIPOPROTEIN"/>
    <property type="match status" value="1"/>
</dbReference>
<reference evidence="1" key="1">
    <citation type="submission" date="2022-07" db="EMBL/GenBank/DDBJ databases">
        <title>Complete genome sequence of Salinispirillum sp. LH10-3-1 capable of multiple carbohydrate inversion isolated from a soda lake.</title>
        <authorList>
            <person name="Liu J."/>
            <person name="Zhai Y."/>
            <person name="Zhang H."/>
            <person name="Yang H."/>
            <person name="Qu J."/>
            <person name="Li J."/>
        </authorList>
    </citation>
    <scope>NUCLEOTIDE SEQUENCE</scope>
    <source>
        <strain evidence="1">LH 10-3-1</strain>
    </source>
</reference>
<proteinExistence type="predicted"/>
<dbReference type="AlphaFoldDB" id="A0AB38YDS0"/>
<name>A0AB38YDS0_9GAMM</name>
<accession>A0AB38YDS0</accession>
<dbReference type="RefSeq" id="WP_304994758.1">
    <property type="nucleotide sequence ID" value="NZ_CP101717.1"/>
</dbReference>
<evidence type="ECO:0000313" key="1">
    <source>
        <dbReference type="EMBL" id="WLD57473.1"/>
    </source>
</evidence>
<dbReference type="InterPro" id="IPR014917">
    <property type="entry name" value="DUF1800"/>
</dbReference>